<organism evidence="1 2">
    <name type="scientific">Clostridium felsineum</name>
    <dbReference type="NCBI Taxonomy" id="36839"/>
    <lineage>
        <taxon>Bacteria</taxon>
        <taxon>Bacillati</taxon>
        <taxon>Bacillota</taxon>
        <taxon>Clostridia</taxon>
        <taxon>Eubacteriales</taxon>
        <taxon>Clostridiaceae</taxon>
        <taxon>Clostridium</taxon>
    </lineage>
</organism>
<dbReference type="KEGG" id="crw:CROST_030090"/>
<protein>
    <submittedName>
        <fullName evidence="1">Uncharacterized protein</fullName>
    </submittedName>
</protein>
<evidence type="ECO:0000313" key="2">
    <source>
        <dbReference type="Proteomes" id="UP000190951"/>
    </source>
</evidence>
<reference evidence="1 2" key="1">
    <citation type="submission" date="2022-04" db="EMBL/GenBank/DDBJ databases">
        <title>Genome sequence of C. roseum typestrain.</title>
        <authorList>
            <person name="Poehlein A."/>
            <person name="Schoch T."/>
            <person name="Duerre P."/>
            <person name="Daniel R."/>
        </authorList>
    </citation>
    <scope>NUCLEOTIDE SEQUENCE [LARGE SCALE GENOMIC DNA]</scope>
    <source>
        <strain evidence="1 2">DSM 7320</strain>
    </source>
</reference>
<keyword evidence="2" id="KW-1185">Reference proteome</keyword>
<name>A0A1S8L0L8_9CLOT</name>
<dbReference type="RefSeq" id="WP_242953989.1">
    <property type="nucleotide sequence ID" value="NZ_CP096983.1"/>
</dbReference>
<dbReference type="EMBL" id="CP096983">
    <property type="protein sequence ID" value="URZ12287.1"/>
    <property type="molecule type" value="Genomic_DNA"/>
</dbReference>
<proteinExistence type="predicted"/>
<dbReference type="AlphaFoldDB" id="A0A1S8L0L8"/>
<sequence length="126" mass="14132">MKKWHMMSLIALANVMIFLTACGQTAINKSTSNFSKNSIETVKASQPYEVPKLAEKRGNVLVVGIEKPDDGKMIPLNSSSIYNQYMWEMVYDCLGDVDEKGEPIPGIAKWDISKDGLVYTFHIKDN</sequence>
<dbReference type="Gene3D" id="3.40.190.10">
    <property type="entry name" value="Periplasmic binding protein-like II"/>
    <property type="match status" value="1"/>
</dbReference>
<evidence type="ECO:0000313" key="1">
    <source>
        <dbReference type="EMBL" id="URZ12287.1"/>
    </source>
</evidence>
<dbReference type="PROSITE" id="PS51257">
    <property type="entry name" value="PROKAR_LIPOPROTEIN"/>
    <property type="match status" value="1"/>
</dbReference>
<dbReference type="Proteomes" id="UP000190951">
    <property type="component" value="Chromosome"/>
</dbReference>
<dbReference type="SUPFAM" id="SSF53850">
    <property type="entry name" value="Periplasmic binding protein-like II"/>
    <property type="match status" value="1"/>
</dbReference>
<accession>A0A1S8L0L8</accession>
<dbReference type="STRING" id="84029.CROST_34870"/>
<gene>
    <name evidence="1" type="ORF">CROST_030090</name>
</gene>